<dbReference type="InParanoid" id="A0A804IZ28"/>
<dbReference type="Gramene" id="Ma04_t39850.1">
    <property type="protein sequence ID" value="Ma04_p39850.1"/>
    <property type="gene ID" value="Ma04_g39850"/>
</dbReference>
<evidence type="ECO:0000313" key="2">
    <source>
        <dbReference type="EnsemblPlants" id="Ma04_p39850.1"/>
    </source>
</evidence>
<keyword evidence="3" id="KW-1185">Reference proteome</keyword>
<sequence>MEVKKSVSCSLLLMIMLLLASVNMVMNLFLGVDCLISIRVWIWMREKL</sequence>
<feature type="transmembrane region" description="Helical" evidence="1">
    <location>
        <begin position="12"/>
        <end position="42"/>
    </location>
</feature>
<proteinExistence type="predicted"/>
<evidence type="ECO:0000256" key="1">
    <source>
        <dbReference type="SAM" id="Phobius"/>
    </source>
</evidence>
<organism evidence="2 3">
    <name type="scientific">Musa acuminata subsp. malaccensis</name>
    <name type="common">Wild banana</name>
    <name type="synonym">Musa malaccensis</name>
    <dbReference type="NCBI Taxonomy" id="214687"/>
    <lineage>
        <taxon>Eukaryota</taxon>
        <taxon>Viridiplantae</taxon>
        <taxon>Streptophyta</taxon>
        <taxon>Embryophyta</taxon>
        <taxon>Tracheophyta</taxon>
        <taxon>Spermatophyta</taxon>
        <taxon>Magnoliopsida</taxon>
        <taxon>Liliopsida</taxon>
        <taxon>Zingiberales</taxon>
        <taxon>Musaceae</taxon>
        <taxon>Musa</taxon>
    </lineage>
</organism>
<dbReference type="AlphaFoldDB" id="A0A804IZ28"/>
<protein>
    <recommendedName>
        <fullName evidence="4">Transmembrane protein</fullName>
    </recommendedName>
</protein>
<dbReference type="Proteomes" id="UP000012960">
    <property type="component" value="Unplaced"/>
</dbReference>
<evidence type="ECO:0000313" key="3">
    <source>
        <dbReference type="Proteomes" id="UP000012960"/>
    </source>
</evidence>
<reference evidence="2" key="1">
    <citation type="submission" date="2021-05" db="UniProtKB">
        <authorList>
            <consortium name="EnsemblPlants"/>
        </authorList>
    </citation>
    <scope>IDENTIFICATION</scope>
    <source>
        <strain evidence="2">subsp. malaccensis</strain>
    </source>
</reference>
<dbReference type="EnsemblPlants" id="Ma04_t39850.1">
    <property type="protein sequence ID" value="Ma04_p39850.1"/>
    <property type="gene ID" value="Ma04_g39850"/>
</dbReference>
<keyword evidence="1" id="KW-0472">Membrane</keyword>
<keyword evidence="1" id="KW-0812">Transmembrane</keyword>
<keyword evidence="1" id="KW-1133">Transmembrane helix</keyword>
<name>A0A804IZ28_MUSAM</name>
<accession>A0A804IZ28</accession>
<evidence type="ECO:0008006" key="4">
    <source>
        <dbReference type="Google" id="ProtNLM"/>
    </source>
</evidence>